<dbReference type="EMBL" id="JAIWYP010000010">
    <property type="protein sequence ID" value="KAH3752816.1"/>
    <property type="molecule type" value="Genomic_DNA"/>
</dbReference>
<reference evidence="1" key="1">
    <citation type="journal article" date="2019" name="bioRxiv">
        <title>The Genome of the Zebra Mussel, Dreissena polymorpha: A Resource for Invasive Species Research.</title>
        <authorList>
            <person name="McCartney M.A."/>
            <person name="Auch B."/>
            <person name="Kono T."/>
            <person name="Mallez S."/>
            <person name="Zhang Y."/>
            <person name="Obille A."/>
            <person name="Becker A."/>
            <person name="Abrahante J.E."/>
            <person name="Garbe J."/>
            <person name="Badalamenti J.P."/>
            <person name="Herman A."/>
            <person name="Mangelson H."/>
            <person name="Liachko I."/>
            <person name="Sullivan S."/>
            <person name="Sone E.D."/>
            <person name="Koren S."/>
            <person name="Silverstein K.A.T."/>
            <person name="Beckman K.B."/>
            <person name="Gohl D.M."/>
        </authorList>
    </citation>
    <scope>NUCLEOTIDE SEQUENCE</scope>
    <source>
        <strain evidence="1">Duluth1</strain>
        <tissue evidence="1">Whole animal</tissue>
    </source>
</reference>
<accession>A0A9D4I7H9</accession>
<keyword evidence="2" id="KW-1185">Reference proteome</keyword>
<reference evidence="1" key="2">
    <citation type="submission" date="2020-11" db="EMBL/GenBank/DDBJ databases">
        <authorList>
            <person name="McCartney M.A."/>
            <person name="Auch B."/>
            <person name="Kono T."/>
            <person name="Mallez S."/>
            <person name="Becker A."/>
            <person name="Gohl D.M."/>
            <person name="Silverstein K.A.T."/>
            <person name="Koren S."/>
            <person name="Bechman K.B."/>
            <person name="Herman A."/>
            <person name="Abrahante J.E."/>
            <person name="Garbe J."/>
        </authorList>
    </citation>
    <scope>NUCLEOTIDE SEQUENCE</scope>
    <source>
        <strain evidence="1">Duluth1</strain>
        <tissue evidence="1">Whole animal</tissue>
    </source>
</reference>
<comment type="caution">
    <text evidence="1">The sequence shown here is derived from an EMBL/GenBank/DDBJ whole genome shotgun (WGS) entry which is preliminary data.</text>
</comment>
<name>A0A9D4I7H9_DREPO</name>
<dbReference type="AlphaFoldDB" id="A0A9D4I7H9"/>
<dbReference type="Proteomes" id="UP000828390">
    <property type="component" value="Unassembled WGS sequence"/>
</dbReference>
<organism evidence="1 2">
    <name type="scientific">Dreissena polymorpha</name>
    <name type="common">Zebra mussel</name>
    <name type="synonym">Mytilus polymorpha</name>
    <dbReference type="NCBI Taxonomy" id="45954"/>
    <lineage>
        <taxon>Eukaryota</taxon>
        <taxon>Metazoa</taxon>
        <taxon>Spiralia</taxon>
        <taxon>Lophotrochozoa</taxon>
        <taxon>Mollusca</taxon>
        <taxon>Bivalvia</taxon>
        <taxon>Autobranchia</taxon>
        <taxon>Heteroconchia</taxon>
        <taxon>Euheterodonta</taxon>
        <taxon>Imparidentia</taxon>
        <taxon>Neoheterodontei</taxon>
        <taxon>Myida</taxon>
        <taxon>Dreissenoidea</taxon>
        <taxon>Dreissenidae</taxon>
        <taxon>Dreissena</taxon>
    </lineage>
</organism>
<proteinExistence type="predicted"/>
<gene>
    <name evidence="1" type="ORF">DPMN_187442</name>
</gene>
<sequence length="172" mass="20192">MDISCYYVRPGVDINLSISKPNYLSHWRPGKHYIGDISNLAMRPYAKWRGYHRKNAPPRGGHVFQPTAIIFELVQDIIGMNLLTEFYEDQTKNPYTEKCPAPWQPCFSRKRNHFQLIQDIIETNLLTKFHEDWTIKCANVDVAQRTTDNGRRTMDKRRSQKLTMNTLCSDEL</sequence>
<evidence type="ECO:0000313" key="2">
    <source>
        <dbReference type="Proteomes" id="UP000828390"/>
    </source>
</evidence>
<evidence type="ECO:0000313" key="1">
    <source>
        <dbReference type="EMBL" id="KAH3752816.1"/>
    </source>
</evidence>
<protein>
    <submittedName>
        <fullName evidence="1">Uncharacterized protein</fullName>
    </submittedName>
</protein>